<dbReference type="OrthoDB" id="62798at2759"/>
<dbReference type="Pfam" id="PF22669">
    <property type="entry name" value="Exo_endo_phos2"/>
    <property type="match status" value="1"/>
</dbReference>
<dbReference type="GO" id="GO:0004439">
    <property type="term" value="F:phosphatidylinositol-4,5-bisphosphate 5-phosphatase activity"/>
    <property type="evidence" value="ECO:0007669"/>
    <property type="project" value="TreeGrafter"/>
</dbReference>
<dbReference type="InterPro" id="IPR000300">
    <property type="entry name" value="IPPc"/>
</dbReference>
<dbReference type="InterPro" id="IPR036691">
    <property type="entry name" value="Endo/exonu/phosph_ase_sf"/>
</dbReference>
<feature type="domain" description="Inositol polyphosphate-related phosphatase" evidence="2">
    <location>
        <begin position="114"/>
        <end position="514"/>
    </location>
</feature>
<feature type="compositionally biased region" description="Polar residues" evidence="1">
    <location>
        <begin position="762"/>
        <end position="784"/>
    </location>
</feature>
<dbReference type="HOGENOM" id="CLU_388595_0_0_1"/>
<gene>
    <name evidence="3" type="ORF">PHATR_43917</name>
</gene>
<dbReference type="Proteomes" id="UP000000759">
    <property type="component" value="Chromosome 3"/>
</dbReference>
<dbReference type="RefSeq" id="XP_002186341.1">
    <property type="nucleotide sequence ID" value="XM_002186305.1"/>
</dbReference>
<dbReference type="SMART" id="SM00128">
    <property type="entry name" value="IPPc"/>
    <property type="match status" value="1"/>
</dbReference>
<protein>
    <recommendedName>
        <fullName evidence="2">Inositol polyphosphate-related phosphatase domain-containing protein</fullName>
    </recommendedName>
</protein>
<feature type="region of interest" description="Disordered" evidence="1">
    <location>
        <begin position="54"/>
        <end position="74"/>
    </location>
</feature>
<feature type="region of interest" description="Disordered" evidence="1">
    <location>
        <begin position="158"/>
        <end position="194"/>
    </location>
</feature>
<reference evidence="3 4" key="1">
    <citation type="journal article" date="2008" name="Nature">
        <title>The Phaeodactylum genome reveals the evolutionary history of diatom genomes.</title>
        <authorList>
            <person name="Bowler C."/>
            <person name="Allen A.E."/>
            <person name="Badger J.H."/>
            <person name="Grimwood J."/>
            <person name="Jabbari K."/>
            <person name="Kuo A."/>
            <person name="Maheswari U."/>
            <person name="Martens C."/>
            <person name="Maumus F."/>
            <person name="Otillar R.P."/>
            <person name="Rayko E."/>
            <person name="Salamov A."/>
            <person name="Vandepoele K."/>
            <person name="Beszteri B."/>
            <person name="Gruber A."/>
            <person name="Heijde M."/>
            <person name="Katinka M."/>
            <person name="Mock T."/>
            <person name="Valentin K."/>
            <person name="Verret F."/>
            <person name="Berges J.A."/>
            <person name="Brownlee C."/>
            <person name="Cadoret J.P."/>
            <person name="Chiovitti A."/>
            <person name="Choi C.J."/>
            <person name="Coesel S."/>
            <person name="De Martino A."/>
            <person name="Detter J.C."/>
            <person name="Durkin C."/>
            <person name="Falciatore A."/>
            <person name="Fournet J."/>
            <person name="Haruta M."/>
            <person name="Huysman M.J."/>
            <person name="Jenkins B.D."/>
            <person name="Jiroutova K."/>
            <person name="Jorgensen R.E."/>
            <person name="Joubert Y."/>
            <person name="Kaplan A."/>
            <person name="Kroger N."/>
            <person name="Kroth P.G."/>
            <person name="La Roche J."/>
            <person name="Lindquist E."/>
            <person name="Lommer M."/>
            <person name="Martin-Jezequel V."/>
            <person name="Lopez P.J."/>
            <person name="Lucas S."/>
            <person name="Mangogna M."/>
            <person name="McGinnis K."/>
            <person name="Medlin L.K."/>
            <person name="Montsant A."/>
            <person name="Oudot-Le Secq M.P."/>
            <person name="Napoli C."/>
            <person name="Obornik M."/>
            <person name="Parker M.S."/>
            <person name="Petit J.L."/>
            <person name="Porcel B.M."/>
            <person name="Poulsen N."/>
            <person name="Robison M."/>
            <person name="Rychlewski L."/>
            <person name="Rynearson T.A."/>
            <person name="Schmutz J."/>
            <person name="Shapiro H."/>
            <person name="Siaut M."/>
            <person name="Stanley M."/>
            <person name="Sussman M.R."/>
            <person name="Taylor A.R."/>
            <person name="Vardi A."/>
            <person name="von Dassow P."/>
            <person name="Vyverman W."/>
            <person name="Willis A."/>
            <person name="Wyrwicz L.S."/>
            <person name="Rokhsar D.S."/>
            <person name="Weissenbach J."/>
            <person name="Armbrust E.V."/>
            <person name="Green B.R."/>
            <person name="Van de Peer Y."/>
            <person name="Grigoriev I.V."/>
        </authorList>
    </citation>
    <scope>NUCLEOTIDE SEQUENCE [LARGE SCALE GENOMIC DNA]</scope>
    <source>
        <strain evidence="3 4">CCAP 1055/1</strain>
    </source>
</reference>
<reference evidence="4" key="2">
    <citation type="submission" date="2008-08" db="EMBL/GenBank/DDBJ databases">
        <authorList>
            <consortium name="Diatom Consortium"/>
            <person name="Grigoriev I."/>
            <person name="Grimwood J."/>
            <person name="Kuo A."/>
            <person name="Otillar R.P."/>
            <person name="Salamov A."/>
            <person name="Detter J.C."/>
            <person name="Lindquist E."/>
            <person name="Shapiro H."/>
            <person name="Lucas S."/>
            <person name="Glavina del Rio T."/>
            <person name="Pitluck S."/>
            <person name="Rokhsar D."/>
            <person name="Bowler C."/>
        </authorList>
    </citation>
    <scope>GENOME REANNOTATION</scope>
    <source>
        <strain evidence="4">CCAP 1055/1</strain>
    </source>
</reference>
<feature type="region of interest" description="Disordered" evidence="1">
    <location>
        <begin position="1"/>
        <end position="31"/>
    </location>
</feature>
<dbReference type="GeneID" id="7204358"/>
<dbReference type="InterPro" id="IPR046985">
    <property type="entry name" value="IP5"/>
</dbReference>
<evidence type="ECO:0000313" key="3">
    <source>
        <dbReference type="EMBL" id="ACI65811.1"/>
    </source>
</evidence>
<name>B5Y4R8_PHATC</name>
<dbReference type="GO" id="GO:0046856">
    <property type="term" value="P:phosphatidylinositol dephosphorylation"/>
    <property type="evidence" value="ECO:0007669"/>
    <property type="project" value="InterPro"/>
</dbReference>
<feature type="region of interest" description="Disordered" evidence="1">
    <location>
        <begin position="674"/>
        <end position="698"/>
    </location>
</feature>
<dbReference type="Gene3D" id="3.60.10.10">
    <property type="entry name" value="Endonuclease/exonuclease/phosphatase"/>
    <property type="match status" value="1"/>
</dbReference>
<dbReference type="STRING" id="556484.B5Y4R8"/>
<dbReference type="PaxDb" id="2850-Phatr43917"/>
<feature type="region of interest" description="Disordered" evidence="1">
    <location>
        <begin position="761"/>
        <end position="784"/>
    </location>
</feature>
<dbReference type="InParanoid" id="B5Y4R8"/>
<proteinExistence type="predicted"/>
<sequence length="784" mass="87023">MPEPAGIVELRRDRDYGGGDGEGSAVPTITTRETGFLQTRASVSTIYGGFAVVPNRKRSQHDPTQPRTPPRLPDEASLFPVAPAGSLPLVGYTHKHVRNSFRCVTVRAGMKDTQQLQLLVCSANLGNEQPDPDSLAAWIPTDGACQAVLRQDAPYPVQSYHYSSSTNHNNHNNNNNTSTRSLEADNDVPSDASRYTDTDQFDMIVIGMQEATFDPPAGATRVPVVQPILEKGVKKALDTVNNLTATRDHTKKTASIGVPDWSGGTAALHKMLELSLPSYQHVVSYQRGQMRLEVFTHAQQIDVRVLRTTAQNTGRGGLANKGGIVTELLVNEHTRLAFMTTHLEAHEGASKCAIRSSSLGDILGGTKTKLHDVSQTAHYTFVLGDLNFRTELPGSHFLSEEDHKARVWNWVATRNWQALNDADELQRELRNKNCLVGFQTLRCNFPPTFKVERQPGYQYIDKRRPSYTDRILWKTGHQMEQGVVPLVYEPIDVFASSDHKPIRAAFGVDLNDSFRMRPKLHRNHSHINLSTLLHRRNSQPNLRQPVVAHRDKLQLFVSGMACQLFPNRDLPPNPYLCLVSSPPDALQTLGKVGGQATTAQGWPRSSLQMSTNTPKWDGEEIHCQIQTHGADGSSLDLTGALLHLTIMNYNPSNQDSVVGTFTFNLVNLLRSCRRTSPETNSGSERDLQGKRGPRNLFRRSQAQTAVWNDPITSVDLDESICLNGMETGRIQCTIDAWWMDTAKALATRPGEDRRSAVHRYTIANQQRRGSNDMQPSSGASMNET</sequence>
<keyword evidence="4" id="KW-1185">Reference proteome</keyword>
<dbReference type="SUPFAM" id="SSF56219">
    <property type="entry name" value="DNase I-like"/>
    <property type="match status" value="1"/>
</dbReference>
<organism evidence="3 4">
    <name type="scientific">Phaeodactylum tricornutum (strain CCAP 1055/1)</name>
    <dbReference type="NCBI Taxonomy" id="556484"/>
    <lineage>
        <taxon>Eukaryota</taxon>
        <taxon>Sar</taxon>
        <taxon>Stramenopiles</taxon>
        <taxon>Ochrophyta</taxon>
        <taxon>Bacillariophyta</taxon>
        <taxon>Bacillariophyceae</taxon>
        <taxon>Bacillariophycidae</taxon>
        <taxon>Naviculales</taxon>
        <taxon>Phaeodactylaceae</taxon>
        <taxon>Phaeodactylum</taxon>
    </lineage>
</organism>
<evidence type="ECO:0000313" key="4">
    <source>
        <dbReference type="Proteomes" id="UP000000759"/>
    </source>
</evidence>
<dbReference type="AlphaFoldDB" id="B5Y4R8"/>
<evidence type="ECO:0000259" key="2">
    <source>
        <dbReference type="SMART" id="SM00128"/>
    </source>
</evidence>
<dbReference type="PANTHER" id="PTHR11200">
    <property type="entry name" value="INOSITOL 5-PHOSPHATASE"/>
    <property type="match status" value="1"/>
</dbReference>
<feature type="compositionally biased region" description="Low complexity" evidence="1">
    <location>
        <begin position="159"/>
        <end position="179"/>
    </location>
</feature>
<accession>B5Y4R8</accession>
<dbReference type="eggNOG" id="KOG0565">
    <property type="taxonomic scope" value="Eukaryota"/>
</dbReference>
<evidence type="ECO:0000256" key="1">
    <source>
        <dbReference type="SAM" id="MobiDB-lite"/>
    </source>
</evidence>
<dbReference type="PANTHER" id="PTHR11200:SF275">
    <property type="entry name" value="LD06095P"/>
    <property type="match status" value="1"/>
</dbReference>
<dbReference type="EMBL" id="CP001142">
    <property type="protein sequence ID" value="ACI65811.1"/>
    <property type="molecule type" value="Genomic_DNA"/>
</dbReference>
<dbReference type="KEGG" id="pti:PHATR_43917"/>